<dbReference type="PROSITE" id="PS51257">
    <property type="entry name" value="PROKAR_LIPOPROTEIN"/>
    <property type="match status" value="1"/>
</dbReference>
<proteinExistence type="predicted"/>
<dbReference type="RefSeq" id="WP_010963359.1">
    <property type="nucleotide sequence ID" value="NC_003030.1"/>
</dbReference>
<organism evidence="1 2">
    <name type="scientific">Clostridium acetobutylicum (strain ATCC 824 / DSM 792 / JCM 1419 / IAM 19013 / LMG 5710 / NBRC 13948 / NRRL B-527 / VKM B-1787 / 2291 / W)</name>
    <dbReference type="NCBI Taxonomy" id="272562"/>
    <lineage>
        <taxon>Bacteria</taxon>
        <taxon>Bacillati</taxon>
        <taxon>Bacillota</taxon>
        <taxon>Clostridia</taxon>
        <taxon>Eubacteriales</taxon>
        <taxon>Clostridiaceae</taxon>
        <taxon>Clostridium</taxon>
    </lineage>
</organism>
<reference evidence="1 2" key="1">
    <citation type="journal article" date="2001" name="J. Bacteriol.">
        <title>Genome sequence and comparative analysis of the solvent-producing bacterium Clostridium acetobutylicum.</title>
        <authorList>
            <person name="Nolling J."/>
            <person name="Breton G."/>
            <person name="Omelchenko M.V."/>
            <person name="Makarova K.S."/>
            <person name="Zeng Q."/>
            <person name="Gibson R."/>
            <person name="Lee H.M."/>
            <person name="Dubois J."/>
            <person name="Qiu D."/>
            <person name="Hitti J."/>
            <person name="Wolf Y.I."/>
            <person name="Tatusov R.L."/>
            <person name="Sabathe F."/>
            <person name="Doucette-Stamm L."/>
            <person name="Soucaille P."/>
            <person name="Daly M.J."/>
            <person name="Bennett G.N."/>
            <person name="Koonin E.V."/>
            <person name="Smith D.R."/>
        </authorList>
    </citation>
    <scope>NUCLEOTIDE SEQUENCE [LARGE SCALE GENOMIC DNA]</scope>
    <source>
        <strain evidence="2">ATCC 824 / DSM 792 / JCM 1419 / LMG 5710 / VKM B-1787</strain>
    </source>
</reference>
<dbReference type="SUPFAM" id="SSF50969">
    <property type="entry name" value="YVTN repeat-like/Quinoprotein amine dehydrogenase"/>
    <property type="match status" value="1"/>
</dbReference>
<dbReference type="PIR" id="F96903">
    <property type="entry name" value="F96903"/>
</dbReference>
<dbReference type="GeneID" id="44996511"/>
<evidence type="ECO:0008006" key="3">
    <source>
        <dbReference type="Google" id="ProtNLM"/>
    </source>
</evidence>
<keyword evidence="2" id="KW-1185">Reference proteome</keyword>
<dbReference type="eggNOG" id="COG3391">
    <property type="taxonomic scope" value="Bacteria"/>
</dbReference>
<dbReference type="Proteomes" id="UP000000814">
    <property type="component" value="Chromosome"/>
</dbReference>
<sequence>MHNGKLIKSILISLFVIFIVGCGKASGGNEQGNKNSGKAEIAVIESSTFNNNSYIKLYTLKGEEVQEIKINCVDVNSGFLSPVKHNDKVYTNSIGGYSNRSKKVVEFNAKNNKYNTYDIAEGIFSVAVDDSYIYTTNSPPKGSIITKYNIEKKSIEKTLNLPGLIEHIALYGNYIYSFADSDERDGTIIISIINKDTLNIEKSMRMKSDQSVFDSTIYGDNIYFSHMTSQDGNKPSNTISRLNIKDNTVSDIKIGADYQDHLKVYNGNLYISHYNPVENSGNKLTEMNLATGEQKLHSFQHNLMEIEVQDNKLYTCDDKNMYIYNLGEFKEKSRFKIMDNRKDYRIDGFFLMK</sequence>
<dbReference type="InterPro" id="IPR011044">
    <property type="entry name" value="Quino_amine_DH_bsu"/>
</dbReference>
<dbReference type="KEGG" id="cac:CA_C0030"/>
<dbReference type="OrthoDB" id="1933289at2"/>
<dbReference type="STRING" id="272562.CA_C0030"/>
<accession>Q97N09</accession>
<dbReference type="EMBL" id="AE001437">
    <property type="protein sequence ID" value="AAK78017.1"/>
    <property type="molecule type" value="Genomic_DNA"/>
</dbReference>
<dbReference type="AlphaFoldDB" id="Q97N09"/>
<protein>
    <recommendedName>
        <fullName evidence="3">Lipoprotein</fullName>
    </recommendedName>
</protein>
<evidence type="ECO:0000313" key="1">
    <source>
        <dbReference type="EMBL" id="AAK78017.1"/>
    </source>
</evidence>
<dbReference type="PATRIC" id="fig|272562.8.peg.209"/>
<evidence type="ECO:0000313" key="2">
    <source>
        <dbReference type="Proteomes" id="UP000000814"/>
    </source>
</evidence>
<dbReference type="HOGENOM" id="CLU_784590_0_0_9"/>
<name>Q97N09_CLOAB</name>
<gene>
    <name evidence="1" type="ordered locus">CA_C0030</name>
</gene>